<comment type="caution">
    <text evidence="2">The sequence shown here is derived from an EMBL/GenBank/DDBJ whole genome shotgun (WGS) entry which is preliminary data.</text>
</comment>
<organism evidence="2 3">
    <name type="scientific">Macrosiphum euphorbiae</name>
    <name type="common">potato aphid</name>
    <dbReference type="NCBI Taxonomy" id="13131"/>
    <lineage>
        <taxon>Eukaryota</taxon>
        <taxon>Metazoa</taxon>
        <taxon>Ecdysozoa</taxon>
        <taxon>Arthropoda</taxon>
        <taxon>Hexapoda</taxon>
        <taxon>Insecta</taxon>
        <taxon>Pterygota</taxon>
        <taxon>Neoptera</taxon>
        <taxon>Paraneoptera</taxon>
        <taxon>Hemiptera</taxon>
        <taxon>Sternorrhyncha</taxon>
        <taxon>Aphidomorpha</taxon>
        <taxon>Aphidoidea</taxon>
        <taxon>Aphididae</taxon>
        <taxon>Macrosiphini</taxon>
        <taxon>Macrosiphum</taxon>
    </lineage>
</organism>
<reference evidence="2 3" key="1">
    <citation type="submission" date="2023-01" db="EMBL/GenBank/DDBJ databases">
        <authorList>
            <person name="Whitehead M."/>
        </authorList>
    </citation>
    <scope>NUCLEOTIDE SEQUENCE [LARGE SCALE GENOMIC DNA]</scope>
</reference>
<protein>
    <submittedName>
        <fullName evidence="2">Uncharacterized protein</fullName>
    </submittedName>
</protein>
<name>A0AAV0WFB5_9HEMI</name>
<evidence type="ECO:0000313" key="2">
    <source>
        <dbReference type="EMBL" id="CAI6354571.1"/>
    </source>
</evidence>
<feature type="coiled-coil region" evidence="1">
    <location>
        <begin position="74"/>
        <end position="101"/>
    </location>
</feature>
<dbReference type="PANTHER" id="PTHR37445:SF3">
    <property type="entry name" value="ZINC FINGER PHD-TYPE DOMAIN-CONTAINING PROTEIN"/>
    <property type="match status" value="1"/>
</dbReference>
<dbReference type="Proteomes" id="UP001160148">
    <property type="component" value="Unassembled WGS sequence"/>
</dbReference>
<sequence length="253" mass="28481">MPNNTKVDTPAKKVSTQPSIQMNNTITLADIMKKLKTMEDSQNNKYKSINDKLISYESKINIINNSLDGILSAISILRDENATLKDEISSLHNKITILESTSNVNCTLSSDEVINEAQNRLVKSKNIMVFNILELPNESDNTTSLSVAKELLLDLALDLDIIQAKRIGNARSGGRPLLLKFNDANESRLLLRNKSKLRSLEKWKNVWVNADLTQYQQVQIKSLRNILQQKRADGDFNSIIKYVNGVPKIVSKN</sequence>
<evidence type="ECO:0000313" key="3">
    <source>
        <dbReference type="Proteomes" id="UP001160148"/>
    </source>
</evidence>
<proteinExistence type="predicted"/>
<keyword evidence="3" id="KW-1185">Reference proteome</keyword>
<dbReference type="PANTHER" id="PTHR37445">
    <property type="entry name" value="PROTEIN CBG24663"/>
    <property type="match status" value="1"/>
</dbReference>
<keyword evidence="1" id="KW-0175">Coiled coil</keyword>
<dbReference type="EMBL" id="CARXXK010000002">
    <property type="protein sequence ID" value="CAI6354571.1"/>
    <property type="molecule type" value="Genomic_DNA"/>
</dbReference>
<accession>A0AAV0WFB5</accession>
<evidence type="ECO:0000256" key="1">
    <source>
        <dbReference type="SAM" id="Coils"/>
    </source>
</evidence>
<gene>
    <name evidence="2" type="ORF">MEUPH1_LOCUS10551</name>
</gene>
<dbReference type="AlphaFoldDB" id="A0AAV0WFB5"/>